<evidence type="ECO:0000256" key="5">
    <source>
        <dbReference type="ARBA" id="ARBA00022840"/>
    </source>
</evidence>
<keyword evidence="5 10" id="KW-0067">ATP-binding</keyword>
<dbReference type="InterPro" id="IPR027417">
    <property type="entry name" value="P-loop_NTPase"/>
</dbReference>
<dbReference type="InterPro" id="IPR003593">
    <property type="entry name" value="AAA+_ATPase"/>
</dbReference>
<dbReference type="GO" id="GO:0005524">
    <property type="term" value="F:ATP binding"/>
    <property type="evidence" value="ECO:0007669"/>
    <property type="project" value="UniProtKB-KW"/>
</dbReference>
<dbReference type="PROSITE" id="PS50893">
    <property type="entry name" value="ABC_TRANSPORTER_2"/>
    <property type="match status" value="1"/>
</dbReference>
<keyword evidence="8" id="KW-0046">Antibiotic resistance</keyword>
<dbReference type="InterPro" id="IPR017871">
    <property type="entry name" value="ABC_transporter-like_CS"/>
</dbReference>
<evidence type="ECO:0000259" key="9">
    <source>
        <dbReference type="PROSITE" id="PS50893"/>
    </source>
</evidence>
<evidence type="ECO:0000256" key="3">
    <source>
        <dbReference type="ARBA" id="ARBA00022475"/>
    </source>
</evidence>
<keyword evidence="3" id="KW-1003">Cell membrane</keyword>
<dbReference type="PANTHER" id="PTHR42711:SF16">
    <property type="entry name" value="ABC TRANSPORTER ATP-BINDING PROTEIN"/>
    <property type="match status" value="1"/>
</dbReference>
<evidence type="ECO:0000313" key="11">
    <source>
        <dbReference type="Proteomes" id="UP000321617"/>
    </source>
</evidence>
<accession>A0A562V9T7</accession>
<dbReference type="EMBL" id="VLLL01000005">
    <property type="protein sequence ID" value="TWJ14623.1"/>
    <property type="molecule type" value="Genomic_DNA"/>
</dbReference>
<dbReference type="GO" id="GO:0005886">
    <property type="term" value="C:plasma membrane"/>
    <property type="evidence" value="ECO:0007669"/>
    <property type="project" value="UniProtKB-SubCell"/>
</dbReference>
<comment type="subcellular location">
    <subcellularLocation>
        <location evidence="1">Cell membrane</location>
        <topology evidence="1">Peripheral membrane protein</topology>
    </subcellularLocation>
</comment>
<dbReference type="SUPFAM" id="SSF52540">
    <property type="entry name" value="P-loop containing nucleoside triphosphate hydrolases"/>
    <property type="match status" value="1"/>
</dbReference>
<organism evidence="10 11">
    <name type="scientific">Stackebrandtia albiflava</name>
    <dbReference type="NCBI Taxonomy" id="406432"/>
    <lineage>
        <taxon>Bacteria</taxon>
        <taxon>Bacillati</taxon>
        <taxon>Actinomycetota</taxon>
        <taxon>Actinomycetes</taxon>
        <taxon>Glycomycetales</taxon>
        <taxon>Glycomycetaceae</taxon>
        <taxon>Stackebrandtia</taxon>
    </lineage>
</organism>
<dbReference type="RefSeq" id="WP_147131949.1">
    <property type="nucleotide sequence ID" value="NZ_BAABIJ010000001.1"/>
</dbReference>
<dbReference type="FunFam" id="3.40.50.300:FF:000589">
    <property type="entry name" value="ABC transporter, ATP-binding subunit"/>
    <property type="match status" value="1"/>
</dbReference>
<evidence type="ECO:0000256" key="8">
    <source>
        <dbReference type="ARBA" id="ARBA00023251"/>
    </source>
</evidence>
<dbReference type="InterPro" id="IPR050763">
    <property type="entry name" value="ABC_transporter_ATP-binding"/>
</dbReference>
<dbReference type="OrthoDB" id="5193808at2"/>
<evidence type="ECO:0000256" key="4">
    <source>
        <dbReference type="ARBA" id="ARBA00022741"/>
    </source>
</evidence>
<name>A0A562V9T7_9ACTN</name>
<keyword evidence="6" id="KW-1278">Translocase</keyword>
<dbReference type="SMART" id="SM00382">
    <property type="entry name" value="AAA"/>
    <property type="match status" value="1"/>
</dbReference>
<evidence type="ECO:0000256" key="6">
    <source>
        <dbReference type="ARBA" id="ARBA00022967"/>
    </source>
</evidence>
<gene>
    <name evidence="10" type="ORF">LX16_0308</name>
</gene>
<dbReference type="InterPro" id="IPR003439">
    <property type="entry name" value="ABC_transporter-like_ATP-bd"/>
</dbReference>
<evidence type="ECO:0000256" key="7">
    <source>
        <dbReference type="ARBA" id="ARBA00023136"/>
    </source>
</evidence>
<feature type="domain" description="ABC transporter" evidence="9">
    <location>
        <begin position="4"/>
        <end position="229"/>
    </location>
</feature>
<dbReference type="GO" id="GO:0046677">
    <property type="term" value="P:response to antibiotic"/>
    <property type="evidence" value="ECO:0007669"/>
    <property type="project" value="UniProtKB-KW"/>
</dbReference>
<dbReference type="PROSITE" id="PS00211">
    <property type="entry name" value="ABC_TRANSPORTER_1"/>
    <property type="match status" value="1"/>
</dbReference>
<evidence type="ECO:0000256" key="2">
    <source>
        <dbReference type="ARBA" id="ARBA00022448"/>
    </source>
</evidence>
<proteinExistence type="predicted"/>
<reference evidence="10 11" key="1">
    <citation type="journal article" date="2013" name="Stand. Genomic Sci.">
        <title>Genomic Encyclopedia of Type Strains, Phase I: The one thousand microbial genomes (KMG-I) project.</title>
        <authorList>
            <person name="Kyrpides N.C."/>
            <person name="Woyke T."/>
            <person name="Eisen J.A."/>
            <person name="Garrity G."/>
            <person name="Lilburn T.G."/>
            <person name="Beck B.J."/>
            <person name="Whitman W.B."/>
            <person name="Hugenholtz P."/>
            <person name="Klenk H.P."/>
        </authorList>
    </citation>
    <scope>NUCLEOTIDE SEQUENCE [LARGE SCALE GENOMIC DNA]</scope>
    <source>
        <strain evidence="10 11">DSM 45044</strain>
    </source>
</reference>
<comment type="caution">
    <text evidence="10">The sequence shown here is derived from an EMBL/GenBank/DDBJ whole genome shotgun (WGS) entry which is preliminary data.</text>
</comment>
<evidence type="ECO:0000313" key="10">
    <source>
        <dbReference type="EMBL" id="TWJ14623.1"/>
    </source>
</evidence>
<dbReference type="Proteomes" id="UP000321617">
    <property type="component" value="Unassembled WGS sequence"/>
</dbReference>
<dbReference type="Gene3D" id="3.40.50.300">
    <property type="entry name" value="P-loop containing nucleotide triphosphate hydrolases"/>
    <property type="match status" value="1"/>
</dbReference>
<sequence>MAIIEVDSIVKRYEDHTAVDGVSLHVEPGEIFGILGPNGAGKTTTVESIAGLRVPDEGRISVAGLDPVRQRRELRRILGVQLQESKLPERLRVAEAMELYGSFYPEPADWRELLDMLNLSAKAKTAYGKLSGGQQQRLSIALALVGRPRIAILDELTTGLDPQARRDTWDLVERVRDTGVTIVLVTHFMDEAERLCDRIAVIDSGKVVAIDTPGGLTARVDGGQRVRFRPSAPIDDAELLRLPEVTDVTHHGTQIVVSGDGELLHAVTSLLARHRIVAADLRIEQADLDDAFVALTGRSLRD</sequence>
<dbReference type="PANTHER" id="PTHR42711">
    <property type="entry name" value="ABC TRANSPORTER ATP-BINDING PROTEIN"/>
    <property type="match status" value="1"/>
</dbReference>
<keyword evidence="7" id="KW-0472">Membrane</keyword>
<dbReference type="AlphaFoldDB" id="A0A562V9T7"/>
<dbReference type="CDD" id="cd03230">
    <property type="entry name" value="ABC_DR_subfamily_A"/>
    <property type="match status" value="1"/>
</dbReference>
<dbReference type="GO" id="GO:0016887">
    <property type="term" value="F:ATP hydrolysis activity"/>
    <property type="evidence" value="ECO:0007669"/>
    <property type="project" value="InterPro"/>
</dbReference>
<keyword evidence="2" id="KW-0813">Transport</keyword>
<keyword evidence="11" id="KW-1185">Reference proteome</keyword>
<dbReference type="Pfam" id="PF00005">
    <property type="entry name" value="ABC_tran"/>
    <property type="match status" value="1"/>
</dbReference>
<keyword evidence="4" id="KW-0547">Nucleotide-binding</keyword>
<evidence type="ECO:0000256" key="1">
    <source>
        <dbReference type="ARBA" id="ARBA00004202"/>
    </source>
</evidence>
<protein>
    <submittedName>
        <fullName evidence="10">ABC-2 type transport system ATP-binding protein</fullName>
    </submittedName>
</protein>